<feature type="transmembrane region" description="Helical" evidence="1">
    <location>
        <begin position="15"/>
        <end position="38"/>
    </location>
</feature>
<protein>
    <submittedName>
        <fullName evidence="2">Polysulfide reductase NrfD</fullName>
    </submittedName>
</protein>
<proteinExistence type="predicted"/>
<keyword evidence="1" id="KW-1133">Transmembrane helix</keyword>
<comment type="caution">
    <text evidence="2">The sequence shown here is derived from an EMBL/GenBank/DDBJ whole genome shotgun (WGS) entry which is preliminary data.</text>
</comment>
<sequence length="100" mass="10692">MSAIHYREIEGHSGAFWALAGLLLVFIGAGLTAGYFMAHIGHIITGMTNQVVWGMPHVFAVFLIVAASGALNVPPPSPRCSAGLRTGRWRACPGSWPSRF</sequence>
<accession>T1ACU0</accession>
<evidence type="ECO:0000313" key="2">
    <source>
        <dbReference type="EMBL" id="EQD38749.1"/>
    </source>
</evidence>
<gene>
    <name evidence="2" type="ORF">B1B_15672</name>
</gene>
<reference evidence="2" key="2">
    <citation type="journal article" date="2014" name="ISME J.">
        <title>Microbial stratification in low pH oxic and suboxic macroscopic growths along an acid mine drainage.</title>
        <authorList>
            <person name="Mendez-Garcia C."/>
            <person name="Mesa V."/>
            <person name="Sprenger R.R."/>
            <person name="Richter M."/>
            <person name="Diez M.S."/>
            <person name="Solano J."/>
            <person name="Bargiela R."/>
            <person name="Golyshina O.V."/>
            <person name="Manteca A."/>
            <person name="Ramos J.L."/>
            <person name="Gallego J.R."/>
            <person name="Llorente I."/>
            <person name="Martins Dos Santos V.A."/>
            <person name="Jensen O.N."/>
            <person name="Pelaez A.I."/>
            <person name="Sanchez J."/>
            <person name="Ferrer M."/>
        </authorList>
    </citation>
    <scope>NUCLEOTIDE SEQUENCE</scope>
</reference>
<keyword evidence="1" id="KW-0472">Membrane</keyword>
<reference evidence="2" key="1">
    <citation type="submission" date="2013-08" db="EMBL/GenBank/DDBJ databases">
        <authorList>
            <person name="Mendez C."/>
            <person name="Richter M."/>
            <person name="Ferrer M."/>
            <person name="Sanchez J."/>
        </authorList>
    </citation>
    <scope>NUCLEOTIDE SEQUENCE</scope>
</reference>
<dbReference type="AlphaFoldDB" id="T1ACU0"/>
<dbReference type="EMBL" id="AUZY01010425">
    <property type="protein sequence ID" value="EQD38749.1"/>
    <property type="molecule type" value="Genomic_DNA"/>
</dbReference>
<keyword evidence="1" id="KW-0812">Transmembrane</keyword>
<evidence type="ECO:0000256" key="1">
    <source>
        <dbReference type="SAM" id="Phobius"/>
    </source>
</evidence>
<feature type="transmembrane region" description="Helical" evidence="1">
    <location>
        <begin position="50"/>
        <end position="71"/>
    </location>
</feature>
<name>T1ACU0_9ZZZZ</name>
<organism evidence="2">
    <name type="scientific">mine drainage metagenome</name>
    <dbReference type="NCBI Taxonomy" id="410659"/>
    <lineage>
        <taxon>unclassified sequences</taxon>
        <taxon>metagenomes</taxon>
        <taxon>ecological metagenomes</taxon>
    </lineage>
</organism>